<dbReference type="InterPro" id="IPR036188">
    <property type="entry name" value="FAD/NAD-bd_sf"/>
</dbReference>
<evidence type="ECO:0000256" key="2">
    <source>
        <dbReference type="ARBA" id="ARBA00022630"/>
    </source>
</evidence>
<dbReference type="RefSeq" id="WP_008670045.1">
    <property type="nucleotide sequence ID" value="NZ_ANOF01000150.1"/>
</dbReference>
<reference evidence="7 8" key="1">
    <citation type="journal article" date="2013" name="Mar. Genomics">
        <title>Expression of sulfatases in Rhodopirellula baltica and the diversity of sulfatases in the genus Rhodopirellula.</title>
        <authorList>
            <person name="Wegner C.E."/>
            <person name="Richter-Heitmann T."/>
            <person name="Klindworth A."/>
            <person name="Klockow C."/>
            <person name="Richter M."/>
            <person name="Achstetter T."/>
            <person name="Glockner F.O."/>
            <person name="Harder J."/>
        </authorList>
    </citation>
    <scope>NUCLEOTIDE SEQUENCE [LARGE SCALE GENOMIC DNA]</scope>
    <source>
        <strain evidence="7 8">SH398</strain>
    </source>
</reference>
<sequence>MFDFGIIGGGIVGLATAHALSQQNSGARLVVVEKEPREAMHQSGRNSGVLHTGVYYKPGSLKATTCRAGKIAMQEFCQENDVPFDLCGKVIVATCDSEIPRLDNILSRGTENGVACQRIDAQQLKEIEPQAYGVAAIHVPEAGIVDYKKVCKAFVRQLRSAGHEVRFDFEVKDIRRGKSDITLSCGTDKVIAGHVVNCAGVYSDRIVRLAGGSPTNRLVPFRGEYYELRPEFRHLCKNLIYPVPDPSFPFLGVHLTRMIDGSVECGPNAVLALAREGYSWKTLRLGELAESLSYSGFQRLALKHWRIGAGEVWRSLSKRAFVRALQKLVPEIRTQHVSPCRAGVRAQAIASDGKPVDDFLFQADDRITHVLNAPSPGATASIQIGRHIAGRILDDVNAASGSS</sequence>
<protein>
    <submittedName>
        <fullName evidence="7">Hydroxyglutarate oxidase</fullName>
    </submittedName>
</protein>
<evidence type="ECO:0000259" key="6">
    <source>
        <dbReference type="Pfam" id="PF01266"/>
    </source>
</evidence>
<name>M5SF20_9BACT</name>
<dbReference type="PATRIC" id="fig|1263868.3.peg.5027"/>
<dbReference type="InterPro" id="IPR006076">
    <property type="entry name" value="FAD-dep_OxRdtase"/>
</dbReference>
<keyword evidence="3" id="KW-0274">FAD</keyword>
<dbReference type="GO" id="GO:0005737">
    <property type="term" value="C:cytoplasm"/>
    <property type="evidence" value="ECO:0007669"/>
    <property type="project" value="TreeGrafter"/>
</dbReference>
<keyword evidence="2" id="KW-0285">Flavoprotein</keyword>
<gene>
    <name evidence="7" type="ORF">RESH_04636</name>
</gene>
<dbReference type="AlphaFoldDB" id="M5SF20"/>
<evidence type="ECO:0000256" key="1">
    <source>
        <dbReference type="ARBA" id="ARBA00001974"/>
    </source>
</evidence>
<comment type="cofactor">
    <cofactor evidence="1">
        <name>FAD</name>
        <dbReference type="ChEBI" id="CHEBI:57692"/>
    </cofactor>
</comment>
<dbReference type="SUPFAM" id="SSF51905">
    <property type="entry name" value="FAD/NAD(P)-binding domain"/>
    <property type="match status" value="1"/>
</dbReference>
<dbReference type="Proteomes" id="UP000011996">
    <property type="component" value="Unassembled WGS sequence"/>
</dbReference>
<evidence type="ECO:0000313" key="7">
    <source>
        <dbReference type="EMBL" id="EMI24764.1"/>
    </source>
</evidence>
<proteinExistence type="inferred from homology"/>
<dbReference type="NCBIfam" id="NF008726">
    <property type="entry name" value="PRK11728.1"/>
    <property type="match status" value="1"/>
</dbReference>
<dbReference type="STRING" id="1263868.RESH_04636"/>
<evidence type="ECO:0000313" key="8">
    <source>
        <dbReference type="Proteomes" id="UP000011996"/>
    </source>
</evidence>
<evidence type="ECO:0000256" key="5">
    <source>
        <dbReference type="ARBA" id="ARBA00037941"/>
    </source>
</evidence>
<organism evidence="7 8">
    <name type="scientific">Rhodopirellula europaea SH398</name>
    <dbReference type="NCBI Taxonomy" id="1263868"/>
    <lineage>
        <taxon>Bacteria</taxon>
        <taxon>Pseudomonadati</taxon>
        <taxon>Planctomycetota</taxon>
        <taxon>Planctomycetia</taxon>
        <taxon>Pirellulales</taxon>
        <taxon>Pirellulaceae</taxon>
        <taxon>Rhodopirellula</taxon>
    </lineage>
</organism>
<dbReference type="Pfam" id="PF01266">
    <property type="entry name" value="DAO"/>
    <property type="match status" value="1"/>
</dbReference>
<dbReference type="GO" id="GO:0047545">
    <property type="term" value="F:(S)-2-hydroxyglutarate dehydrogenase activity"/>
    <property type="evidence" value="ECO:0007669"/>
    <property type="project" value="TreeGrafter"/>
</dbReference>
<dbReference type="OrthoDB" id="9801699at2"/>
<evidence type="ECO:0000256" key="3">
    <source>
        <dbReference type="ARBA" id="ARBA00022827"/>
    </source>
</evidence>
<dbReference type="PANTHER" id="PTHR43104">
    <property type="entry name" value="L-2-HYDROXYGLUTARATE DEHYDROGENASE, MITOCHONDRIAL"/>
    <property type="match status" value="1"/>
</dbReference>
<comment type="caution">
    <text evidence="7">The sequence shown here is derived from an EMBL/GenBank/DDBJ whole genome shotgun (WGS) entry which is preliminary data.</text>
</comment>
<feature type="domain" description="FAD dependent oxidoreductase" evidence="6">
    <location>
        <begin position="4"/>
        <end position="389"/>
    </location>
</feature>
<accession>M5SF20</accession>
<evidence type="ECO:0000256" key="4">
    <source>
        <dbReference type="ARBA" id="ARBA00023002"/>
    </source>
</evidence>
<comment type="similarity">
    <text evidence="5">Belongs to the L2HGDH family.</text>
</comment>
<dbReference type="Gene3D" id="3.30.9.10">
    <property type="entry name" value="D-Amino Acid Oxidase, subunit A, domain 2"/>
    <property type="match status" value="1"/>
</dbReference>
<dbReference type="EMBL" id="ANOF01000150">
    <property type="protein sequence ID" value="EMI24764.1"/>
    <property type="molecule type" value="Genomic_DNA"/>
</dbReference>
<dbReference type="Gene3D" id="3.50.50.60">
    <property type="entry name" value="FAD/NAD(P)-binding domain"/>
    <property type="match status" value="1"/>
</dbReference>
<dbReference type="PANTHER" id="PTHR43104:SF2">
    <property type="entry name" value="L-2-HYDROXYGLUTARATE DEHYDROGENASE, MITOCHONDRIAL"/>
    <property type="match status" value="1"/>
</dbReference>
<keyword evidence="4" id="KW-0560">Oxidoreductase</keyword>